<dbReference type="STRING" id="376686.Fjoh_3272"/>
<organism evidence="1 2">
    <name type="scientific">Flavobacterium johnsoniae (strain ATCC 17061 / DSM 2064 / JCM 8514 / BCRC 14874 / CCUG 350202 / NBRC 14942 / NCIMB 11054 / UW101)</name>
    <name type="common">Cytophaga johnsonae</name>
    <dbReference type="NCBI Taxonomy" id="376686"/>
    <lineage>
        <taxon>Bacteria</taxon>
        <taxon>Pseudomonadati</taxon>
        <taxon>Bacteroidota</taxon>
        <taxon>Flavobacteriia</taxon>
        <taxon>Flavobacteriales</taxon>
        <taxon>Flavobacteriaceae</taxon>
        <taxon>Flavobacterium</taxon>
    </lineage>
</organism>
<proteinExistence type="predicted"/>
<dbReference type="OrthoDB" id="1251130at2"/>
<dbReference type="PROSITE" id="PS51257">
    <property type="entry name" value="PROKAR_LIPOPROTEIN"/>
    <property type="match status" value="1"/>
</dbReference>
<protein>
    <submittedName>
        <fullName evidence="1">Hypothetical lipoprotein</fullName>
    </submittedName>
</protein>
<dbReference type="HOGENOM" id="CLU_1243800_0_0_10"/>
<keyword evidence="1" id="KW-0449">Lipoprotein</keyword>
<dbReference type="Proteomes" id="UP000006694">
    <property type="component" value="Chromosome"/>
</dbReference>
<gene>
    <name evidence="1" type="ordered locus">Fjoh_3272</name>
</gene>
<dbReference type="GeneID" id="31766183"/>
<evidence type="ECO:0000313" key="1">
    <source>
        <dbReference type="EMBL" id="ABQ06288.1"/>
    </source>
</evidence>
<sequence>MKNLIVFFIIIIFFSSCKKEIKNTVSVGDRNTQTETLNSASNNNLQGFYKSDKEVFLGDSVLAIKNYFENLNNNTGYVILKKQNELYLKNYSNFLNNDIPQISSSTNIKLKFEKQLFKSKNEYRIVLYTFLNDKKIDSVEFYRNVTALEYEPSSYTNLSYLNLKNGKIWQIKYFSSPVDKSIGYIFYGRKEILQSGKVETDSLYYLDESLDVEMEKNKLYYN</sequence>
<keyword evidence="2" id="KW-1185">Reference proteome</keyword>
<name>A5FET3_FLAJ1</name>
<dbReference type="AlphaFoldDB" id="A5FET3"/>
<dbReference type="KEGG" id="fjo:Fjoh_3272"/>
<accession>A5FET3</accession>
<reference evidence="1 2" key="1">
    <citation type="journal article" date="2009" name="Appl. Environ. Microbiol.">
        <title>Novel features of the polysaccharide-digesting gliding bacterium Flavobacterium johnsoniae as revealed by genome sequence analysis.</title>
        <authorList>
            <person name="McBride M.J."/>
            <person name="Xie G."/>
            <person name="Martens E.C."/>
            <person name="Lapidus A."/>
            <person name="Henrissat B."/>
            <person name="Rhodes R.G."/>
            <person name="Goltsman E."/>
            <person name="Wang W."/>
            <person name="Xu J."/>
            <person name="Hunnicutt D.W."/>
            <person name="Staroscik A.M."/>
            <person name="Hoover T.R."/>
            <person name="Cheng Y.Q."/>
            <person name="Stein J.L."/>
        </authorList>
    </citation>
    <scope>NUCLEOTIDE SEQUENCE [LARGE SCALE GENOMIC DNA]</scope>
    <source>
        <strain evidence="2">ATCC 17061 / DSM 2064 / JCM 8514 / BCRC 14874 / CCUG 350202 / NBRC 14942 / NCIMB 11054 / UW101</strain>
    </source>
</reference>
<evidence type="ECO:0000313" key="2">
    <source>
        <dbReference type="Proteomes" id="UP000006694"/>
    </source>
</evidence>
<dbReference type="EMBL" id="CP000685">
    <property type="protein sequence ID" value="ABQ06288.1"/>
    <property type="molecule type" value="Genomic_DNA"/>
</dbReference>
<dbReference type="RefSeq" id="WP_012025257.1">
    <property type="nucleotide sequence ID" value="NC_009441.1"/>
</dbReference>